<feature type="signal peptide" evidence="2">
    <location>
        <begin position="1"/>
        <end position="20"/>
    </location>
</feature>
<dbReference type="PROSITE" id="PS51257">
    <property type="entry name" value="PROKAR_LIPOPROTEIN"/>
    <property type="match status" value="1"/>
</dbReference>
<dbReference type="InterPro" id="IPR036866">
    <property type="entry name" value="RibonucZ/Hydroxyglut_hydro"/>
</dbReference>
<accession>A0ABT0RYU3</accession>
<feature type="chain" id="PRO_5047214563" evidence="2">
    <location>
        <begin position="21"/>
        <end position="319"/>
    </location>
</feature>
<name>A0ABT0RYU3_9SPHN</name>
<gene>
    <name evidence="4" type="ORF">LZ538_01490</name>
</gene>
<evidence type="ECO:0000313" key="5">
    <source>
        <dbReference type="Proteomes" id="UP001165342"/>
    </source>
</evidence>
<dbReference type="Gene3D" id="3.60.15.10">
    <property type="entry name" value="Ribonuclease Z/Hydroxyacylglutathione hydrolase-like"/>
    <property type="match status" value="1"/>
</dbReference>
<keyword evidence="2" id="KW-0732">Signal</keyword>
<dbReference type="Pfam" id="PF00753">
    <property type="entry name" value="Lactamase_B"/>
    <property type="match status" value="1"/>
</dbReference>
<evidence type="ECO:0000259" key="3">
    <source>
        <dbReference type="SMART" id="SM00849"/>
    </source>
</evidence>
<feature type="domain" description="Metallo-beta-lactamase" evidence="3">
    <location>
        <begin position="38"/>
        <end position="238"/>
    </location>
</feature>
<reference evidence="4" key="1">
    <citation type="submission" date="2022-05" db="EMBL/GenBank/DDBJ databases">
        <authorList>
            <person name="Jo J.-H."/>
            <person name="Im W.-T."/>
        </authorList>
    </citation>
    <scope>NUCLEOTIDE SEQUENCE</scope>
    <source>
        <strain evidence="4">SE220</strain>
    </source>
</reference>
<evidence type="ECO:0000256" key="1">
    <source>
        <dbReference type="ARBA" id="ARBA00005250"/>
    </source>
</evidence>
<protein>
    <submittedName>
        <fullName evidence="4">MBL fold metallo-hydrolase</fullName>
    </submittedName>
</protein>
<evidence type="ECO:0000313" key="4">
    <source>
        <dbReference type="EMBL" id="MCL6728727.1"/>
    </source>
</evidence>
<keyword evidence="5" id="KW-1185">Reference proteome</keyword>
<proteinExistence type="inferred from homology"/>
<dbReference type="InterPro" id="IPR001279">
    <property type="entry name" value="Metallo-B-lactamas"/>
</dbReference>
<dbReference type="SUPFAM" id="SSF56281">
    <property type="entry name" value="Metallo-hydrolase/oxidoreductase"/>
    <property type="match status" value="1"/>
</dbReference>
<dbReference type="EMBL" id="JAMGBE010000001">
    <property type="protein sequence ID" value="MCL6728727.1"/>
    <property type="molecule type" value="Genomic_DNA"/>
</dbReference>
<sequence length="319" mass="35111">MRAILTFALIMLGACAARSAAEPYHLIPGQVTPNKGPDGNTIVLDAPDGLIVVDTGRHPEHVRAILAYANERRKPISAIVNTHWHLDHTTGNWDIRKAYPNVRVYASDALEGALVGFFPTSRKGAEEFVRSGKASPAQRAEMDRSFHVMDHPELLRPTDVISKSGPVEIAGRSLDVHLTKFAATEGDVWLYDPKAKIAIVGDLVVDIVPFMDTACADGWANALDEIAALPFRTLIPGHGPVMDRTDFLAWRTAYDNFVKCGHSSVDGKECVAGWERDAAKFIDEGHRAYVHDAAGYYLTTRLRSSPEEQQKYCKPLKTP</sequence>
<organism evidence="4 5">
    <name type="scientific">Sphingomonas hankyongi</name>
    <dbReference type="NCBI Taxonomy" id="2908209"/>
    <lineage>
        <taxon>Bacteria</taxon>
        <taxon>Pseudomonadati</taxon>
        <taxon>Pseudomonadota</taxon>
        <taxon>Alphaproteobacteria</taxon>
        <taxon>Sphingomonadales</taxon>
        <taxon>Sphingomonadaceae</taxon>
        <taxon>Sphingomonas</taxon>
    </lineage>
</organism>
<dbReference type="RefSeq" id="WP_249830230.1">
    <property type="nucleotide sequence ID" value="NZ_JAMGBE010000001.1"/>
</dbReference>
<comment type="caution">
    <text evidence="4">The sequence shown here is derived from an EMBL/GenBank/DDBJ whole genome shotgun (WGS) entry which is preliminary data.</text>
</comment>
<dbReference type="PANTHER" id="PTHR42951:SF4">
    <property type="entry name" value="ACYL-COENZYME A THIOESTERASE MBLAC2"/>
    <property type="match status" value="1"/>
</dbReference>
<comment type="similarity">
    <text evidence="1">Belongs to the metallo-beta-lactamase superfamily. Class-B beta-lactamase family.</text>
</comment>
<dbReference type="Proteomes" id="UP001165342">
    <property type="component" value="Unassembled WGS sequence"/>
</dbReference>
<dbReference type="PANTHER" id="PTHR42951">
    <property type="entry name" value="METALLO-BETA-LACTAMASE DOMAIN-CONTAINING"/>
    <property type="match status" value="1"/>
</dbReference>
<evidence type="ECO:0000256" key="2">
    <source>
        <dbReference type="SAM" id="SignalP"/>
    </source>
</evidence>
<dbReference type="SMART" id="SM00849">
    <property type="entry name" value="Lactamase_B"/>
    <property type="match status" value="1"/>
</dbReference>
<dbReference type="InterPro" id="IPR050855">
    <property type="entry name" value="NDM-1-like"/>
</dbReference>